<reference evidence="2" key="1">
    <citation type="submission" date="2022-11" db="UniProtKB">
        <authorList>
            <consortium name="WormBaseParasite"/>
        </authorList>
    </citation>
    <scope>IDENTIFICATION</scope>
</reference>
<evidence type="ECO:0000313" key="1">
    <source>
        <dbReference type="Proteomes" id="UP000887576"/>
    </source>
</evidence>
<dbReference type="WBParaSite" id="JU765_v2.g2597.t1">
    <property type="protein sequence ID" value="JU765_v2.g2597.t1"/>
    <property type="gene ID" value="JU765_v2.g2597"/>
</dbReference>
<accession>A0AC34R188</accession>
<evidence type="ECO:0000313" key="2">
    <source>
        <dbReference type="WBParaSite" id="JU765_v2.g2597.t1"/>
    </source>
</evidence>
<organism evidence="1 2">
    <name type="scientific">Panagrolaimus sp. JU765</name>
    <dbReference type="NCBI Taxonomy" id="591449"/>
    <lineage>
        <taxon>Eukaryota</taxon>
        <taxon>Metazoa</taxon>
        <taxon>Ecdysozoa</taxon>
        <taxon>Nematoda</taxon>
        <taxon>Chromadorea</taxon>
        <taxon>Rhabditida</taxon>
        <taxon>Tylenchina</taxon>
        <taxon>Panagrolaimomorpha</taxon>
        <taxon>Panagrolaimoidea</taxon>
        <taxon>Panagrolaimidae</taxon>
        <taxon>Panagrolaimus</taxon>
    </lineage>
</organism>
<sequence>MNSQSFHPRVVMPQNGQMPNPMMGNIQYVAMPWDGSTPYQPNPFMPFGSYFIPMMPPSQTQMYPPSPENPQGFVQMPMFHLPMPYPPPVRPPPQFIPKKNLNNPSN</sequence>
<proteinExistence type="predicted"/>
<name>A0AC34R188_9BILA</name>
<dbReference type="Proteomes" id="UP000887576">
    <property type="component" value="Unplaced"/>
</dbReference>
<protein>
    <submittedName>
        <fullName evidence="2">Uncharacterized protein</fullName>
    </submittedName>
</protein>